<dbReference type="InterPro" id="IPR003661">
    <property type="entry name" value="HisK_dim/P_dom"/>
</dbReference>
<keyword evidence="7 13" id="KW-0418">Kinase</keyword>
<dbReference type="CDD" id="cd00082">
    <property type="entry name" value="HisKA"/>
    <property type="match status" value="1"/>
</dbReference>
<evidence type="ECO:0000256" key="1">
    <source>
        <dbReference type="ARBA" id="ARBA00000085"/>
    </source>
</evidence>
<dbReference type="AlphaFoldDB" id="A0A4R2N895"/>
<evidence type="ECO:0000259" key="12">
    <source>
        <dbReference type="PROSITE" id="PS50885"/>
    </source>
</evidence>
<keyword evidence="10" id="KW-0812">Transmembrane</keyword>
<dbReference type="Pfam" id="PF00512">
    <property type="entry name" value="HisKA"/>
    <property type="match status" value="1"/>
</dbReference>
<evidence type="ECO:0000256" key="8">
    <source>
        <dbReference type="ARBA" id="ARBA00022840"/>
    </source>
</evidence>
<dbReference type="InterPro" id="IPR036890">
    <property type="entry name" value="HATPase_C_sf"/>
</dbReference>
<evidence type="ECO:0000313" key="13">
    <source>
        <dbReference type="EMBL" id="TCP17095.1"/>
    </source>
</evidence>
<name>A0A4R2N895_9BURK</name>
<proteinExistence type="predicted"/>
<organism evidence="13 14">
    <name type="scientific">Simplicispira metamorpha</name>
    <dbReference type="NCBI Taxonomy" id="80881"/>
    <lineage>
        <taxon>Bacteria</taxon>
        <taxon>Pseudomonadati</taxon>
        <taxon>Pseudomonadota</taxon>
        <taxon>Betaproteobacteria</taxon>
        <taxon>Burkholderiales</taxon>
        <taxon>Comamonadaceae</taxon>
        <taxon>Simplicispira</taxon>
    </lineage>
</organism>
<evidence type="ECO:0000256" key="10">
    <source>
        <dbReference type="SAM" id="Phobius"/>
    </source>
</evidence>
<evidence type="ECO:0000256" key="6">
    <source>
        <dbReference type="ARBA" id="ARBA00022741"/>
    </source>
</evidence>
<dbReference type="SMART" id="SM00388">
    <property type="entry name" value="HisKA"/>
    <property type="match status" value="1"/>
</dbReference>
<feature type="domain" description="HAMP" evidence="12">
    <location>
        <begin position="185"/>
        <end position="237"/>
    </location>
</feature>
<dbReference type="SUPFAM" id="SSF47384">
    <property type="entry name" value="Homodimeric domain of signal transducing histidine kinase"/>
    <property type="match status" value="1"/>
</dbReference>
<dbReference type="GO" id="GO:0000155">
    <property type="term" value="F:phosphorelay sensor kinase activity"/>
    <property type="evidence" value="ECO:0007669"/>
    <property type="project" value="InterPro"/>
</dbReference>
<reference evidence="13 14" key="1">
    <citation type="submission" date="2019-03" db="EMBL/GenBank/DDBJ databases">
        <title>Genomic Encyclopedia of Type Strains, Phase IV (KMG-IV): sequencing the most valuable type-strain genomes for metagenomic binning, comparative biology and taxonomic classification.</title>
        <authorList>
            <person name="Goeker M."/>
        </authorList>
    </citation>
    <scope>NUCLEOTIDE SEQUENCE [LARGE SCALE GENOMIC DNA]</scope>
    <source>
        <strain evidence="13 14">DSM 1837</strain>
    </source>
</reference>
<evidence type="ECO:0000256" key="5">
    <source>
        <dbReference type="ARBA" id="ARBA00022679"/>
    </source>
</evidence>
<dbReference type="GO" id="GO:0005886">
    <property type="term" value="C:plasma membrane"/>
    <property type="evidence" value="ECO:0007669"/>
    <property type="project" value="TreeGrafter"/>
</dbReference>
<comment type="catalytic activity">
    <reaction evidence="1">
        <text>ATP + protein L-histidine = ADP + protein N-phospho-L-histidine.</text>
        <dbReference type="EC" id="2.7.13.3"/>
    </reaction>
</comment>
<dbReference type="PROSITE" id="PS50109">
    <property type="entry name" value="HIS_KIN"/>
    <property type="match status" value="1"/>
</dbReference>
<dbReference type="InterPro" id="IPR003660">
    <property type="entry name" value="HAMP_dom"/>
</dbReference>
<dbReference type="PANTHER" id="PTHR45436">
    <property type="entry name" value="SENSOR HISTIDINE KINASE YKOH"/>
    <property type="match status" value="1"/>
</dbReference>
<evidence type="ECO:0000313" key="14">
    <source>
        <dbReference type="Proteomes" id="UP000295182"/>
    </source>
</evidence>
<keyword evidence="8" id="KW-0067">ATP-binding</keyword>
<dbReference type="EC" id="2.7.13.3" evidence="3"/>
<evidence type="ECO:0000256" key="4">
    <source>
        <dbReference type="ARBA" id="ARBA00022553"/>
    </source>
</evidence>
<keyword evidence="6" id="KW-0547">Nucleotide-binding</keyword>
<sequence>MVAQVPAGSQSLTRRLLLWSLGALVLVWGCFVGLAYRTGVHEADELTDGQLASAAALLLNLGVHTRTQSIPESAGVALPWAKSHDYQHALSVVQWDAQQRVILRVGDAPLPAFHVAEGYANLYLGPDAQPWRSFSKWDVAHGHKVMVLLSLQERDQLAHDIAGQMIEPGMWLLPVVFLALGLAIARGLRPLHELSQEVEQLDVQGAQRLERQHPWREFDAVVRSVNTLLARQQEALARERELANEVAHELRTPLASMVLQAQALGGSGLLSADQVAALARIRTDALRAGHVLDQLLALARTSRGQWHGAASPVDVAQLVRTVVADYAQAAWEKKDTLSVDGPATLMLSGHPVLLEMGLRNLIENALRHTPCGTCIEVQCGGAVDVTTPSSTAPGGPWLQVCDDGARALGPAASTPASPADSLHLGHEIVARVAQVHGGRFMPVPAAAPFTTCYRLDFPVSALAQAR</sequence>
<evidence type="ECO:0000256" key="2">
    <source>
        <dbReference type="ARBA" id="ARBA00004141"/>
    </source>
</evidence>
<comment type="caution">
    <text evidence="13">The sequence shown here is derived from an EMBL/GenBank/DDBJ whole genome shotgun (WGS) entry which is preliminary data.</text>
</comment>
<keyword evidence="14" id="KW-1185">Reference proteome</keyword>
<keyword evidence="5" id="KW-0808">Transferase</keyword>
<accession>A0A4R2N895</accession>
<evidence type="ECO:0000256" key="9">
    <source>
        <dbReference type="ARBA" id="ARBA00023012"/>
    </source>
</evidence>
<evidence type="ECO:0000259" key="11">
    <source>
        <dbReference type="PROSITE" id="PS50109"/>
    </source>
</evidence>
<keyword evidence="4" id="KW-0597">Phosphoprotein</keyword>
<keyword evidence="9" id="KW-0902">Two-component regulatory system</keyword>
<keyword evidence="10" id="KW-0472">Membrane</keyword>
<dbReference type="Proteomes" id="UP000295182">
    <property type="component" value="Unassembled WGS sequence"/>
</dbReference>
<dbReference type="Gene3D" id="3.30.565.10">
    <property type="entry name" value="Histidine kinase-like ATPase, C-terminal domain"/>
    <property type="match status" value="1"/>
</dbReference>
<dbReference type="InterPro" id="IPR036097">
    <property type="entry name" value="HisK_dim/P_sf"/>
</dbReference>
<evidence type="ECO:0000256" key="3">
    <source>
        <dbReference type="ARBA" id="ARBA00012438"/>
    </source>
</evidence>
<feature type="transmembrane region" description="Helical" evidence="10">
    <location>
        <begin position="16"/>
        <end position="36"/>
    </location>
</feature>
<protein>
    <recommendedName>
        <fullName evidence="3">histidine kinase</fullName>
        <ecNumber evidence="3">2.7.13.3</ecNumber>
    </recommendedName>
</protein>
<dbReference type="InterPro" id="IPR005467">
    <property type="entry name" value="His_kinase_dom"/>
</dbReference>
<evidence type="ECO:0000256" key="7">
    <source>
        <dbReference type="ARBA" id="ARBA00022777"/>
    </source>
</evidence>
<dbReference type="RefSeq" id="WP_119013975.1">
    <property type="nucleotide sequence ID" value="NZ_QXNC01000025.1"/>
</dbReference>
<dbReference type="InterPro" id="IPR050428">
    <property type="entry name" value="TCS_sensor_his_kinase"/>
</dbReference>
<keyword evidence="10" id="KW-1133">Transmembrane helix</keyword>
<dbReference type="Gene3D" id="1.10.287.130">
    <property type="match status" value="1"/>
</dbReference>
<dbReference type="PANTHER" id="PTHR45436:SF14">
    <property type="entry name" value="SENSOR PROTEIN QSEC"/>
    <property type="match status" value="1"/>
</dbReference>
<dbReference type="GO" id="GO:0005524">
    <property type="term" value="F:ATP binding"/>
    <property type="evidence" value="ECO:0007669"/>
    <property type="project" value="UniProtKB-KW"/>
</dbReference>
<comment type="subcellular location">
    <subcellularLocation>
        <location evidence="2">Membrane</location>
        <topology evidence="2">Multi-pass membrane protein</topology>
    </subcellularLocation>
</comment>
<dbReference type="OrthoDB" id="8790433at2"/>
<feature type="domain" description="Histidine kinase" evidence="11">
    <location>
        <begin position="245"/>
        <end position="461"/>
    </location>
</feature>
<dbReference type="SUPFAM" id="SSF55874">
    <property type="entry name" value="ATPase domain of HSP90 chaperone/DNA topoisomerase II/histidine kinase"/>
    <property type="match status" value="1"/>
</dbReference>
<dbReference type="EMBL" id="SLXH01000014">
    <property type="protein sequence ID" value="TCP17095.1"/>
    <property type="molecule type" value="Genomic_DNA"/>
</dbReference>
<gene>
    <name evidence="13" type="ORF">EV674_11450</name>
</gene>
<dbReference type="PROSITE" id="PS50885">
    <property type="entry name" value="HAMP"/>
    <property type="match status" value="1"/>
</dbReference>